<sequence length="130" mass="14870">MGSQLESYWIVVAGLRTVLAHKAVEGADLLRDLESIIEDLGRLRVMVGACYAENWAMISQPTPTNFPKSVLAHSLFITCNELRLILTEVDMRKLMLREKALIRGLHYKVTHSYTVVKPRLRVLRRPSPER</sequence>
<evidence type="ECO:0000313" key="2">
    <source>
        <dbReference type="EMBL" id="KAK6995558.1"/>
    </source>
</evidence>
<organism evidence="1 3">
    <name type="scientific">Favolaschia claudopus</name>
    <dbReference type="NCBI Taxonomy" id="2862362"/>
    <lineage>
        <taxon>Eukaryota</taxon>
        <taxon>Fungi</taxon>
        <taxon>Dikarya</taxon>
        <taxon>Basidiomycota</taxon>
        <taxon>Agaricomycotina</taxon>
        <taxon>Agaricomycetes</taxon>
        <taxon>Agaricomycetidae</taxon>
        <taxon>Agaricales</taxon>
        <taxon>Marasmiineae</taxon>
        <taxon>Mycenaceae</taxon>
        <taxon>Favolaschia</taxon>
    </lineage>
</organism>
<dbReference type="AlphaFoldDB" id="A0AAV9ZNY7"/>
<proteinExistence type="predicted"/>
<dbReference type="Proteomes" id="UP001362999">
    <property type="component" value="Unassembled WGS sequence"/>
</dbReference>
<keyword evidence="3" id="KW-1185">Reference proteome</keyword>
<accession>A0AAV9ZNY7</accession>
<dbReference type="EMBL" id="JAWWNJ010000102">
    <property type="protein sequence ID" value="KAK6995558.1"/>
    <property type="molecule type" value="Genomic_DNA"/>
</dbReference>
<gene>
    <name evidence="2" type="ORF">R3P38DRAFT_3075682</name>
    <name evidence="1" type="ORF">R3P38DRAFT_3096429</name>
</gene>
<dbReference type="EMBL" id="JAWWNJ010000124">
    <property type="protein sequence ID" value="KAK6988265.1"/>
    <property type="molecule type" value="Genomic_DNA"/>
</dbReference>
<evidence type="ECO:0000313" key="3">
    <source>
        <dbReference type="Proteomes" id="UP001362999"/>
    </source>
</evidence>
<name>A0AAV9ZNY7_9AGAR</name>
<reference evidence="1 3" key="1">
    <citation type="journal article" date="2024" name="J Genomics">
        <title>Draft genome sequencing and assembly of Favolaschia claudopus CIRM-BRFM 2984 isolated from oak limbs.</title>
        <authorList>
            <person name="Navarro D."/>
            <person name="Drula E."/>
            <person name="Chaduli D."/>
            <person name="Cazenave R."/>
            <person name="Ahrendt S."/>
            <person name="Wang J."/>
            <person name="Lipzen A."/>
            <person name="Daum C."/>
            <person name="Barry K."/>
            <person name="Grigoriev I.V."/>
            <person name="Favel A."/>
            <person name="Rosso M.N."/>
            <person name="Martin F."/>
        </authorList>
    </citation>
    <scope>NUCLEOTIDE SEQUENCE [LARGE SCALE GENOMIC DNA]</scope>
    <source>
        <strain evidence="1 3">CIRM-BRFM 2984</strain>
    </source>
</reference>
<evidence type="ECO:0000313" key="1">
    <source>
        <dbReference type="EMBL" id="KAK6988265.1"/>
    </source>
</evidence>
<protein>
    <submittedName>
        <fullName evidence="1">Uncharacterized protein</fullName>
    </submittedName>
</protein>
<comment type="caution">
    <text evidence="1">The sequence shown here is derived from an EMBL/GenBank/DDBJ whole genome shotgun (WGS) entry which is preliminary data.</text>
</comment>